<dbReference type="InterPro" id="IPR015500">
    <property type="entry name" value="Peptidase_S8_subtilisin-rel"/>
</dbReference>
<accession>A0A175WF29</accession>
<evidence type="ECO:0000256" key="7">
    <source>
        <dbReference type="PROSITE-ProRule" id="PRU01240"/>
    </source>
</evidence>
<dbReference type="EMBL" id="LCTW02000005">
    <property type="protein sequence ID" value="KXX82948.1"/>
    <property type="molecule type" value="Genomic_DNA"/>
</dbReference>
<dbReference type="GO" id="GO:0005737">
    <property type="term" value="C:cytoplasm"/>
    <property type="evidence" value="ECO:0007669"/>
    <property type="project" value="TreeGrafter"/>
</dbReference>
<dbReference type="PRINTS" id="PR00723">
    <property type="entry name" value="SUBTILISIN"/>
</dbReference>
<feature type="domain" description="Peptidase S8/S53" evidence="8">
    <location>
        <begin position="521"/>
        <end position="744"/>
    </location>
</feature>
<dbReference type="Pfam" id="PF00023">
    <property type="entry name" value="Ank"/>
    <property type="match status" value="1"/>
</dbReference>
<dbReference type="InterPro" id="IPR051631">
    <property type="entry name" value="Ankyrin-KH/SAM_domain"/>
</dbReference>
<feature type="active site" description="Charge relay system" evidence="7">
    <location>
        <position position="528"/>
    </location>
</feature>
<keyword evidence="2" id="KW-0677">Repeat</keyword>
<dbReference type="VEuPathDB" id="FungiDB:MMYC01_200419"/>
<reference evidence="9" key="1">
    <citation type="submission" date="2015-06" db="EMBL/GenBank/DDBJ databases">
        <authorList>
            <person name="Hoefler B.C."/>
            <person name="Straight P.D."/>
        </authorList>
    </citation>
    <scope>NUCLEOTIDE SEQUENCE [LARGE SCALE GENOMIC DNA]</scope>
    <source>
        <strain evidence="9">Mm55</strain>
    </source>
</reference>
<feature type="repeat" description="ANK" evidence="6">
    <location>
        <begin position="43"/>
        <end position="69"/>
    </location>
</feature>
<evidence type="ECO:0000256" key="2">
    <source>
        <dbReference type="ARBA" id="ARBA00022737"/>
    </source>
</evidence>
<proteinExistence type="inferred from homology"/>
<dbReference type="InterPro" id="IPR002110">
    <property type="entry name" value="Ankyrin_rpt"/>
</dbReference>
<dbReference type="SUPFAM" id="SSF52743">
    <property type="entry name" value="Subtilisin-like"/>
    <property type="match status" value="1"/>
</dbReference>
<evidence type="ECO:0000256" key="5">
    <source>
        <dbReference type="ARBA" id="ARBA00023043"/>
    </source>
</evidence>
<feature type="repeat" description="ANK" evidence="6">
    <location>
        <begin position="314"/>
        <end position="346"/>
    </location>
</feature>
<feature type="repeat" description="ANK" evidence="6">
    <location>
        <begin position="347"/>
        <end position="379"/>
    </location>
</feature>
<feature type="repeat" description="ANK" evidence="6">
    <location>
        <begin position="209"/>
        <end position="241"/>
    </location>
</feature>
<dbReference type="Pfam" id="PF12796">
    <property type="entry name" value="Ank_2"/>
    <property type="match status" value="4"/>
</dbReference>
<comment type="similarity">
    <text evidence="7">Belongs to the peptidase S8 family.</text>
</comment>
<dbReference type="Gene3D" id="1.25.40.20">
    <property type="entry name" value="Ankyrin repeat-containing domain"/>
    <property type="match status" value="5"/>
</dbReference>
<dbReference type="VEuPathDB" id="FungiDB:MMYC01_201771"/>
<dbReference type="InterPro" id="IPR036852">
    <property type="entry name" value="Peptidase_S8/S53_dom_sf"/>
</dbReference>
<dbReference type="InterPro" id="IPR036770">
    <property type="entry name" value="Ankyrin_rpt-contain_sf"/>
</dbReference>
<dbReference type="PRINTS" id="PR01415">
    <property type="entry name" value="ANKYRIN"/>
</dbReference>
<evidence type="ECO:0000256" key="4">
    <source>
        <dbReference type="ARBA" id="ARBA00022825"/>
    </source>
</evidence>
<dbReference type="AlphaFoldDB" id="A0A175WF29"/>
<dbReference type="Pfam" id="PF13637">
    <property type="entry name" value="Ank_4"/>
    <property type="match status" value="1"/>
</dbReference>
<dbReference type="SMART" id="SM00248">
    <property type="entry name" value="ANK"/>
    <property type="match status" value="14"/>
</dbReference>
<dbReference type="PANTHER" id="PTHR23206:SF7">
    <property type="entry name" value="PROTEIN KINASE DOMAIN-CONTAINING PROTEIN"/>
    <property type="match status" value="1"/>
</dbReference>
<feature type="repeat" description="ANK" evidence="6">
    <location>
        <begin position="280"/>
        <end position="312"/>
    </location>
</feature>
<dbReference type="Pfam" id="PF00082">
    <property type="entry name" value="Peptidase_S8"/>
    <property type="match status" value="1"/>
</dbReference>
<dbReference type="InterPro" id="IPR000209">
    <property type="entry name" value="Peptidase_S8/S53_dom"/>
</dbReference>
<dbReference type="PROSITE" id="PS50297">
    <property type="entry name" value="ANK_REP_REGION"/>
    <property type="match status" value="10"/>
</dbReference>
<evidence type="ECO:0000256" key="6">
    <source>
        <dbReference type="PROSITE-ProRule" id="PRU00023"/>
    </source>
</evidence>
<sequence length="809" mass="89379">MDLDDSLLLDDEAPLLAAVEDGAEERVRELLDHGTSANIHTAEGETALHRASYHGHPNIARLLLERGASTEHVWGDNGTSLHQAAKRGHVSVARVLLQQGAKIDALTARGVTPLYMAAVSGRADVIRFLCEQGSCVDAPTRETWTPLHAACYYNQPAAVEELLRAHADVEWRLRPGSWTPLHKTANRGFSCVAKILLKHGADLDARAGNGWTPLYIAARKGYEDVVRLLLQRAGRHTEIDAQNTLGWSPLHAASYYRRKKIVAMLTKAHPELLEMGIKDAGWTALHMASSLGYSEIVEELIHGGANIEARTRNNDSTPFYIAAREGHVNVLQILIGKGVDIGVRIKGRWTPLHAASYFGRKEALEFLLRSGAPREARMTDGWTALHKAAEAGFTDIVDVLLDYGANIDARDMSRETPLHVAVAHNRADVLRLLLLRGANQEAMNKALMTPMATALTEKHQDCVNVMKDAVANSLHTMWPDGEAEFLTQGRESPQTWLNVIDHINVKISNLIRGASDNVQHRVKIVVLDTGCRTDGAWFNTWTEEASRISDTDHWRDFAANELLPVDEDGHGTAVVTTLLRTARNAEIFVGRVAAKRSDLANCAQNVAEAIKYAMTEWKPDIISMSFGFRTDQPSIKDAISTAVHSRKNKILFFAAAGNRGANEEELYPASSRHVVSVRATDHVGTFVGDYNPAPSPQPMNEMTELYGTLGVNVPYDYPSAKLMSGCSIATPILAGLAALIIQYASYHGAGERSLAYLRQKQGLLWFFQNKGVKQGNKRTYVHLEPILRQDVRDWVNELDALMKKLEQYM</sequence>
<reference evidence="11" key="2">
    <citation type="submission" date="2015-06" db="EMBL/GenBank/DDBJ databases">
        <authorList>
            <person name="van de Sande W.W.J."/>
        </authorList>
    </citation>
    <scope>NUCLEOTIDE SEQUENCE [LARGE SCALE GENOMIC DNA]</scope>
    <source>
        <strain evidence="11">mm55</strain>
    </source>
</reference>
<protein>
    <submittedName>
        <fullName evidence="9">Ankyrin-3</fullName>
    </submittedName>
</protein>
<dbReference type="GO" id="GO:0006508">
    <property type="term" value="P:proteolysis"/>
    <property type="evidence" value="ECO:0007669"/>
    <property type="project" value="UniProtKB-KW"/>
</dbReference>
<dbReference type="EMBL" id="LCTW02000018">
    <property type="protein sequence ID" value="KXX82245.1"/>
    <property type="molecule type" value="Genomic_DNA"/>
</dbReference>
<reference evidence="9 11" key="3">
    <citation type="submission" date="2016-01" db="EMBL/GenBank/DDBJ databases">
        <title>Madurella mycetomatis genome sequencing.</title>
        <authorList>
            <person name="Van De Sande W."/>
        </authorList>
    </citation>
    <scope>NUCLEOTIDE SEQUENCE [LARGE SCALE GENOMIC DNA]</scope>
    <source>
        <strain evidence="11">mm55</strain>
        <strain evidence="9">Mm55</strain>
    </source>
</reference>
<dbReference type="OrthoDB" id="4772757at2759"/>
<feature type="repeat" description="ANK" evidence="6">
    <location>
        <begin position="380"/>
        <end position="412"/>
    </location>
</feature>
<comment type="caution">
    <text evidence="9">The sequence shown here is derived from an EMBL/GenBank/DDBJ whole genome shotgun (WGS) entry which is preliminary data.</text>
</comment>
<feature type="repeat" description="ANK" evidence="6">
    <location>
        <begin position="176"/>
        <end position="208"/>
    </location>
</feature>
<keyword evidence="1 7" id="KW-0645">Protease</keyword>
<dbReference type="Gene3D" id="3.40.50.200">
    <property type="entry name" value="Peptidase S8/S53 domain"/>
    <property type="match status" value="1"/>
</dbReference>
<evidence type="ECO:0000313" key="9">
    <source>
        <dbReference type="EMBL" id="KXX82245.1"/>
    </source>
</evidence>
<feature type="repeat" description="ANK" evidence="6">
    <location>
        <begin position="413"/>
        <end position="445"/>
    </location>
</feature>
<dbReference type="Proteomes" id="UP000078237">
    <property type="component" value="Unassembled WGS sequence"/>
</dbReference>
<keyword evidence="11" id="KW-1185">Reference proteome</keyword>
<evidence type="ECO:0000313" key="11">
    <source>
        <dbReference type="Proteomes" id="UP000078237"/>
    </source>
</evidence>
<keyword evidence="3 7" id="KW-0378">Hydrolase</keyword>
<feature type="active site" description="Charge relay system" evidence="7">
    <location>
        <position position="727"/>
    </location>
</feature>
<feature type="repeat" description="ANK" evidence="6">
    <location>
        <begin position="76"/>
        <end position="108"/>
    </location>
</feature>
<feature type="repeat" description="ANK" evidence="6">
    <location>
        <begin position="10"/>
        <end position="42"/>
    </location>
</feature>
<dbReference type="STRING" id="100816.A0A175WF29"/>
<keyword evidence="5 6" id="KW-0040">ANK repeat</keyword>
<dbReference type="SUPFAM" id="SSF140860">
    <property type="entry name" value="Pseudo ankyrin repeat-like"/>
    <property type="match status" value="1"/>
</dbReference>
<evidence type="ECO:0000259" key="8">
    <source>
        <dbReference type="Pfam" id="PF00082"/>
    </source>
</evidence>
<keyword evidence="4 7" id="KW-0720">Serine protease</keyword>
<dbReference type="SUPFAM" id="SSF48403">
    <property type="entry name" value="Ankyrin repeat"/>
    <property type="match status" value="1"/>
</dbReference>
<dbReference type="CDD" id="cd00306">
    <property type="entry name" value="Peptidases_S8_S53"/>
    <property type="match status" value="1"/>
</dbReference>
<dbReference type="PROSITE" id="PS50088">
    <property type="entry name" value="ANK_REPEAT"/>
    <property type="match status" value="11"/>
</dbReference>
<dbReference type="GO" id="GO:0004252">
    <property type="term" value="F:serine-type endopeptidase activity"/>
    <property type="evidence" value="ECO:0007669"/>
    <property type="project" value="UniProtKB-UniRule"/>
</dbReference>
<feature type="active site" description="Charge relay system" evidence="7">
    <location>
        <position position="570"/>
    </location>
</feature>
<feature type="repeat" description="ANK" evidence="6">
    <location>
        <begin position="109"/>
        <end position="141"/>
    </location>
</feature>
<gene>
    <name evidence="10" type="ORF">MMYC01_200419</name>
    <name evidence="9" type="ORF">MMYC01_201771</name>
</gene>
<dbReference type="PANTHER" id="PTHR23206">
    <property type="entry name" value="MASK PROTEIN"/>
    <property type="match status" value="1"/>
</dbReference>
<name>A0A175WF29_9PEZI</name>
<evidence type="ECO:0000313" key="10">
    <source>
        <dbReference type="EMBL" id="KXX82948.1"/>
    </source>
</evidence>
<dbReference type="PROSITE" id="PS51892">
    <property type="entry name" value="SUBTILASE"/>
    <property type="match status" value="1"/>
</dbReference>
<evidence type="ECO:0000256" key="1">
    <source>
        <dbReference type="ARBA" id="ARBA00022670"/>
    </source>
</evidence>
<organism evidence="9 11">
    <name type="scientific">Madurella mycetomatis</name>
    <dbReference type="NCBI Taxonomy" id="100816"/>
    <lineage>
        <taxon>Eukaryota</taxon>
        <taxon>Fungi</taxon>
        <taxon>Dikarya</taxon>
        <taxon>Ascomycota</taxon>
        <taxon>Pezizomycotina</taxon>
        <taxon>Sordariomycetes</taxon>
        <taxon>Sordariomycetidae</taxon>
        <taxon>Sordariales</taxon>
        <taxon>Sordariales incertae sedis</taxon>
        <taxon>Madurella</taxon>
    </lineage>
</organism>
<evidence type="ECO:0000256" key="3">
    <source>
        <dbReference type="ARBA" id="ARBA00022801"/>
    </source>
</evidence>